<dbReference type="GO" id="GO:0005504">
    <property type="term" value="F:fatty acid binding"/>
    <property type="evidence" value="ECO:0007669"/>
    <property type="project" value="TreeGrafter"/>
</dbReference>
<dbReference type="EMBL" id="LN719301">
    <property type="protein sequence ID" value="CEP07569.1"/>
    <property type="molecule type" value="Genomic_DNA"/>
</dbReference>
<sequence>MAVRFPQHLKPIEPQGASLLQQERSNATFKSNELMEYIYGKEYLQTRDRILQILQNDPILGDKSHRYYNGRDFRFKKSLAAAKRLAELTRKYQWSDEEFGIAEFLFDEPSPFRLHRSMFMPTILNQGTEEQKKLYLEPAMRYEIIGCYAQTELGHGSNVRGLETTATYQPETQTFVLNSPTLTSSKWWIGGLGVAANHAIVMARLISNGKDHGPHPFIVQIRNLENHEPLEGVTVGDIGPKFGFNTVDNGFILFNNMHVPHIALLARYSSINKFTGEYVTPPNSKLAYGTMVFVRANIVLESRYVLARAATVAVRYSAIRSQGSDAANPKKMVASDGTIKTVETPVLDYTMQQFRLFPIIAQAYACHFTGQEMHRMYYENQEKMAQGDFSYLADLHASSSGLKSLTTTLAVSAIEDCRRACGGHGYSLFSGLGQFYQDYLPKATWEGDNYLLTQQTTRYLLKTMRSVRAGKINVNNATFSSAYISEYLSNHQASCPFTSVDELNNPEALLSAFKFRAAFLIDKAVHAIDVDQISWNDMLVEIYRISRAHCQLLMVFNFVKAVFNDNAMARSDIGKALQRVAILFCLSTLEQEAADFLTSGYLSPHQALMIKQHIVTVLKSIRPDVVALVDAFGFPDYLLNSALGENDGNVYEKMTSMAEREPLNQRRVADGYEEYIRPLIHSGKGAWKVDKKNGVARL</sequence>
<feature type="domain" description="Acyl-CoA oxidase/dehydrogenase middle" evidence="16">
    <location>
        <begin position="147"/>
        <end position="256"/>
    </location>
</feature>
<dbReference type="InterPro" id="IPR029320">
    <property type="entry name" value="Acyl-CoA_ox_N"/>
</dbReference>
<keyword evidence="11" id="KW-0576">Peroxisome</keyword>
<dbReference type="Gene3D" id="1.20.140.10">
    <property type="entry name" value="Butyryl-CoA Dehydrogenase, subunit A, domain 3"/>
    <property type="match status" value="2"/>
</dbReference>
<gene>
    <name evidence="19" type="primary">PARPA_00865.1 scaffold 1159</name>
</gene>
<dbReference type="PIRSF" id="PIRSF000168">
    <property type="entry name" value="Acyl-CoA_oxidase"/>
    <property type="match status" value="1"/>
</dbReference>
<evidence type="ECO:0000256" key="8">
    <source>
        <dbReference type="ARBA" id="ARBA00022832"/>
    </source>
</evidence>
<dbReference type="GO" id="GO:0033540">
    <property type="term" value="P:fatty acid beta-oxidation using acyl-CoA oxidase"/>
    <property type="evidence" value="ECO:0007669"/>
    <property type="project" value="UniProtKB-UniPathway"/>
</dbReference>
<dbReference type="GO" id="GO:0071949">
    <property type="term" value="F:FAD binding"/>
    <property type="evidence" value="ECO:0007669"/>
    <property type="project" value="InterPro"/>
</dbReference>
<dbReference type="FunFam" id="2.40.110.10:FF:000003">
    <property type="entry name" value="Acyl-coenzyme A oxidase"/>
    <property type="match status" value="1"/>
</dbReference>
<dbReference type="Pfam" id="PF22924">
    <property type="entry name" value="ACOX_C_alpha1"/>
    <property type="match status" value="1"/>
</dbReference>
<feature type="domain" description="Acyl-CoA oxidase C-alpha1" evidence="18">
    <location>
        <begin position="288"/>
        <end position="461"/>
    </location>
</feature>
<evidence type="ECO:0000256" key="13">
    <source>
        <dbReference type="PIRSR" id="PIRSR000168-1"/>
    </source>
</evidence>
<evidence type="ECO:0000256" key="5">
    <source>
        <dbReference type="ARBA" id="ARBA00006288"/>
    </source>
</evidence>
<dbReference type="Pfam" id="PF01756">
    <property type="entry name" value="ACOX"/>
    <property type="match status" value="1"/>
</dbReference>
<keyword evidence="20" id="KW-1185">Reference proteome</keyword>
<dbReference type="InterPro" id="IPR009100">
    <property type="entry name" value="AcylCoA_DH/oxidase_NM_dom_sf"/>
</dbReference>
<dbReference type="GO" id="GO:0003997">
    <property type="term" value="F:acyl-CoA oxidase activity"/>
    <property type="evidence" value="ECO:0007669"/>
    <property type="project" value="UniProtKB-EC"/>
</dbReference>
<dbReference type="Pfam" id="PF02770">
    <property type="entry name" value="Acyl-CoA_dh_M"/>
    <property type="match status" value="1"/>
</dbReference>
<dbReference type="STRING" id="35722.A0A0B7MXC9"/>
<comment type="catalytic activity">
    <reaction evidence="1">
        <text>a 2,3-saturated acyl-CoA + O2 = a (2E)-enoyl-CoA + H2O2</text>
        <dbReference type="Rhea" id="RHEA:38959"/>
        <dbReference type="ChEBI" id="CHEBI:15379"/>
        <dbReference type="ChEBI" id="CHEBI:16240"/>
        <dbReference type="ChEBI" id="CHEBI:58856"/>
        <dbReference type="ChEBI" id="CHEBI:65111"/>
        <dbReference type="EC" id="1.3.3.6"/>
    </reaction>
</comment>
<evidence type="ECO:0000256" key="3">
    <source>
        <dbReference type="ARBA" id="ARBA00004275"/>
    </source>
</evidence>
<evidence type="ECO:0000256" key="7">
    <source>
        <dbReference type="ARBA" id="ARBA00022827"/>
    </source>
</evidence>
<dbReference type="FunFam" id="1.20.140.10:FF:000005">
    <property type="entry name" value="Acyl-coenzyme A oxidase"/>
    <property type="match status" value="1"/>
</dbReference>
<dbReference type="Pfam" id="PF14749">
    <property type="entry name" value="Acyl-CoA_ox_N"/>
    <property type="match status" value="1"/>
</dbReference>
<evidence type="ECO:0000259" key="17">
    <source>
        <dbReference type="Pfam" id="PF14749"/>
    </source>
</evidence>
<dbReference type="InterPro" id="IPR006091">
    <property type="entry name" value="Acyl-CoA_Oxase/DH_mid-dom"/>
</dbReference>
<evidence type="ECO:0000259" key="18">
    <source>
        <dbReference type="Pfam" id="PF22924"/>
    </source>
</evidence>
<evidence type="ECO:0000256" key="4">
    <source>
        <dbReference type="ARBA" id="ARBA00004846"/>
    </source>
</evidence>
<dbReference type="SUPFAM" id="SSF47203">
    <property type="entry name" value="Acyl-CoA dehydrogenase C-terminal domain-like"/>
    <property type="match status" value="2"/>
</dbReference>
<dbReference type="GO" id="GO:0055088">
    <property type="term" value="P:lipid homeostasis"/>
    <property type="evidence" value="ECO:0007669"/>
    <property type="project" value="TreeGrafter"/>
</dbReference>
<keyword evidence="9" id="KW-0560">Oxidoreductase</keyword>
<dbReference type="PANTHER" id="PTHR10909:SF250">
    <property type="entry name" value="PEROXISOMAL ACYL-COENZYME A OXIDASE 1"/>
    <property type="match status" value="1"/>
</dbReference>
<evidence type="ECO:0000256" key="2">
    <source>
        <dbReference type="ARBA" id="ARBA00001974"/>
    </source>
</evidence>
<protein>
    <recommendedName>
        <fullName evidence="12">Acyl-coenzyme A oxidase</fullName>
    </recommendedName>
</protein>
<dbReference type="AlphaFoldDB" id="A0A0B7MXC9"/>
<dbReference type="Gene3D" id="2.40.110.10">
    <property type="entry name" value="Butyryl-CoA Dehydrogenase, subunit A, domain 2"/>
    <property type="match status" value="1"/>
</dbReference>
<evidence type="ECO:0000256" key="6">
    <source>
        <dbReference type="ARBA" id="ARBA00022630"/>
    </source>
</evidence>
<feature type="domain" description="Acyl-coenzyme A oxidase N-terminal" evidence="17">
    <location>
        <begin position="31"/>
        <end position="145"/>
    </location>
</feature>
<evidence type="ECO:0000256" key="1">
    <source>
        <dbReference type="ARBA" id="ARBA00001201"/>
    </source>
</evidence>
<feature type="binding site" evidence="14">
    <location>
        <position position="190"/>
    </location>
    <ligand>
        <name>FAD</name>
        <dbReference type="ChEBI" id="CHEBI:57692"/>
    </ligand>
</feature>
<dbReference type="UniPathway" id="UPA00661"/>
<comment type="subcellular location">
    <subcellularLocation>
        <location evidence="3">Peroxisome</location>
    </subcellularLocation>
</comment>
<feature type="active site" description="Proton acceptor" evidence="13">
    <location>
        <position position="446"/>
    </location>
</feature>
<keyword evidence="10" id="KW-0443">Lipid metabolism</keyword>
<keyword evidence="7 12" id="KW-0274">FAD</keyword>
<evidence type="ECO:0000256" key="12">
    <source>
        <dbReference type="PIRNR" id="PIRNR000168"/>
    </source>
</evidence>
<evidence type="ECO:0000259" key="15">
    <source>
        <dbReference type="Pfam" id="PF01756"/>
    </source>
</evidence>
<keyword evidence="8" id="KW-0276">Fatty acid metabolism</keyword>
<dbReference type="InterPro" id="IPR055060">
    <property type="entry name" value="ACOX_C_alpha1"/>
</dbReference>
<evidence type="ECO:0000313" key="19">
    <source>
        <dbReference type="EMBL" id="CEP07569.1"/>
    </source>
</evidence>
<evidence type="ECO:0000256" key="10">
    <source>
        <dbReference type="ARBA" id="ARBA00023098"/>
    </source>
</evidence>
<dbReference type="FunFam" id="1.20.140.10:FF:000013">
    <property type="entry name" value="Acyl-coenzyme A oxidase"/>
    <property type="match status" value="1"/>
</dbReference>
<dbReference type="InterPro" id="IPR046373">
    <property type="entry name" value="Acyl-CoA_Oxase/DH_mid-dom_sf"/>
</dbReference>
<reference evidence="19 20" key="1">
    <citation type="submission" date="2014-09" db="EMBL/GenBank/DDBJ databases">
        <authorList>
            <person name="Ellenberger Sabrina"/>
        </authorList>
    </citation>
    <scope>NUCLEOTIDE SEQUENCE [LARGE SCALE GENOMIC DNA]</scope>
    <source>
        <strain evidence="19 20">CBS 412.66</strain>
    </source>
</reference>
<dbReference type="GO" id="GO:0005777">
    <property type="term" value="C:peroxisome"/>
    <property type="evidence" value="ECO:0007669"/>
    <property type="project" value="UniProtKB-SubCell"/>
</dbReference>
<evidence type="ECO:0000256" key="9">
    <source>
        <dbReference type="ARBA" id="ARBA00023002"/>
    </source>
</evidence>
<comment type="pathway">
    <text evidence="4">Lipid metabolism; peroxisomal fatty acid beta-oxidation.</text>
</comment>
<dbReference type="InterPro" id="IPR036250">
    <property type="entry name" value="AcylCo_DH-like_C"/>
</dbReference>
<comment type="cofactor">
    <cofactor evidence="2">
        <name>FAD</name>
        <dbReference type="ChEBI" id="CHEBI:57692"/>
    </cofactor>
</comment>
<dbReference type="InterPro" id="IPR037069">
    <property type="entry name" value="AcylCoA_DH/ox_N_sf"/>
</dbReference>
<dbReference type="InterPro" id="IPR012258">
    <property type="entry name" value="Acyl-CoA_oxidase"/>
</dbReference>
<name>A0A0B7MXC9_9FUNG</name>
<evidence type="ECO:0000256" key="11">
    <source>
        <dbReference type="ARBA" id="ARBA00023140"/>
    </source>
</evidence>
<dbReference type="InterPro" id="IPR002655">
    <property type="entry name" value="Acyl-CoA_oxidase_C"/>
</dbReference>
<keyword evidence="6 12" id="KW-0285">Flavoprotein</keyword>
<feature type="binding site" evidence="14">
    <location>
        <position position="151"/>
    </location>
    <ligand>
        <name>FAD</name>
        <dbReference type="ChEBI" id="CHEBI:57692"/>
    </ligand>
</feature>
<dbReference type="SUPFAM" id="SSF56645">
    <property type="entry name" value="Acyl-CoA dehydrogenase NM domain-like"/>
    <property type="match status" value="1"/>
</dbReference>
<dbReference type="Gene3D" id="1.10.540.10">
    <property type="entry name" value="Acyl-CoA dehydrogenase/oxidase, N-terminal domain"/>
    <property type="match status" value="1"/>
</dbReference>
<accession>A0A0B7MXC9</accession>
<organism evidence="19 20">
    <name type="scientific">Parasitella parasitica</name>
    <dbReference type="NCBI Taxonomy" id="35722"/>
    <lineage>
        <taxon>Eukaryota</taxon>
        <taxon>Fungi</taxon>
        <taxon>Fungi incertae sedis</taxon>
        <taxon>Mucoromycota</taxon>
        <taxon>Mucoromycotina</taxon>
        <taxon>Mucoromycetes</taxon>
        <taxon>Mucorales</taxon>
        <taxon>Mucorineae</taxon>
        <taxon>Mucoraceae</taxon>
        <taxon>Parasitella</taxon>
    </lineage>
</organism>
<comment type="similarity">
    <text evidence="5 12">Belongs to the acyl-CoA oxidase family.</text>
</comment>
<dbReference type="OrthoDB" id="538336at2759"/>
<evidence type="ECO:0000259" key="16">
    <source>
        <dbReference type="Pfam" id="PF02770"/>
    </source>
</evidence>
<proteinExistence type="inferred from homology"/>
<dbReference type="Proteomes" id="UP000054107">
    <property type="component" value="Unassembled WGS sequence"/>
</dbReference>
<feature type="domain" description="Acyl-CoA oxidase C-terminal" evidence="15">
    <location>
        <begin position="505"/>
        <end position="680"/>
    </location>
</feature>
<dbReference type="PANTHER" id="PTHR10909">
    <property type="entry name" value="ELECTRON TRANSPORT OXIDOREDUCTASE"/>
    <property type="match status" value="1"/>
</dbReference>
<evidence type="ECO:0000313" key="20">
    <source>
        <dbReference type="Proteomes" id="UP000054107"/>
    </source>
</evidence>
<evidence type="ECO:0000256" key="14">
    <source>
        <dbReference type="PIRSR" id="PIRSR000168-2"/>
    </source>
</evidence>